<dbReference type="RefSeq" id="WP_222961926.1">
    <property type="nucleotide sequence ID" value="NZ_JAINZZ010000007.1"/>
</dbReference>
<feature type="compositionally biased region" description="Polar residues" evidence="1">
    <location>
        <begin position="36"/>
        <end position="46"/>
    </location>
</feature>
<dbReference type="InterPro" id="IPR013830">
    <property type="entry name" value="SGNH_hydro"/>
</dbReference>
<comment type="caution">
    <text evidence="4">The sequence shown here is derived from an EMBL/GenBank/DDBJ whole genome shotgun (WGS) entry which is preliminary data.</text>
</comment>
<reference evidence="4 5" key="1">
    <citation type="submission" date="2021-08" db="EMBL/GenBank/DDBJ databases">
        <title>WGS of actinomycetes from Thailand.</title>
        <authorList>
            <person name="Thawai C."/>
        </authorList>
    </citation>
    <scope>NUCLEOTIDE SEQUENCE [LARGE SCALE GENOMIC DNA]</scope>
    <source>
        <strain evidence="4 5">PLK6-54</strain>
    </source>
</reference>
<dbReference type="SUPFAM" id="SSF52266">
    <property type="entry name" value="SGNH hydrolase"/>
    <property type="match status" value="1"/>
</dbReference>
<feature type="region of interest" description="Disordered" evidence="1">
    <location>
        <begin position="27"/>
        <end position="75"/>
    </location>
</feature>
<feature type="chain" id="PRO_5046977490" evidence="2">
    <location>
        <begin position="28"/>
        <end position="310"/>
    </location>
</feature>
<dbReference type="Proteomes" id="UP000778578">
    <property type="component" value="Unassembled WGS sequence"/>
</dbReference>
<keyword evidence="4" id="KW-0378">Hydrolase</keyword>
<accession>A0ABS7Q4Y0</accession>
<feature type="signal peptide" evidence="2">
    <location>
        <begin position="1"/>
        <end position="27"/>
    </location>
</feature>
<evidence type="ECO:0000259" key="3">
    <source>
        <dbReference type="Pfam" id="PF13472"/>
    </source>
</evidence>
<dbReference type="PANTHER" id="PTHR21325:SF31">
    <property type="entry name" value="GH22081P-RELATED"/>
    <property type="match status" value="1"/>
</dbReference>
<keyword evidence="5" id="KW-1185">Reference proteome</keyword>
<organism evidence="4 5">
    <name type="scientific">Actinacidiphila acidipaludis</name>
    <dbReference type="NCBI Taxonomy" id="2873382"/>
    <lineage>
        <taxon>Bacteria</taxon>
        <taxon>Bacillati</taxon>
        <taxon>Actinomycetota</taxon>
        <taxon>Actinomycetes</taxon>
        <taxon>Kitasatosporales</taxon>
        <taxon>Streptomycetaceae</taxon>
        <taxon>Actinacidiphila</taxon>
    </lineage>
</organism>
<dbReference type="PANTHER" id="PTHR21325">
    <property type="entry name" value="PHOSPHOLIPASE B, PLB1"/>
    <property type="match status" value="1"/>
</dbReference>
<dbReference type="InterPro" id="IPR036514">
    <property type="entry name" value="SGNH_hydro_sf"/>
</dbReference>
<evidence type="ECO:0000256" key="1">
    <source>
        <dbReference type="SAM" id="MobiDB-lite"/>
    </source>
</evidence>
<evidence type="ECO:0000256" key="2">
    <source>
        <dbReference type="SAM" id="SignalP"/>
    </source>
</evidence>
<dbReference type="PROSITE" id="PS51257">
    <property type="entry name" value="PROKAR_LIPOPROTEIN"/>
    <property type="match status" value="1"/>
</dbReference>
<dbReference type="Pfam" id="PF13472">
    <property type="entry name" value="Lipase_GDSL_2"/>
    <property type="match status" value="1"/>
</dbReference>
<proteinExistence type="predicted"/>
<sequence>MRTLPRGGLALAVAALLLGGCSTGRPAAGHGATARVTPTAQISHSTGTEREDAPGSGPKAAPDPQRPWNTRPASVASLGDSITRGFDACDPFSDCPEVSWATGTRAAVNSLSSRLAAGPSSWNLARSGARVADLPAQARAAAAHRPAMVTVLIGANDACTASTGQMTAVADFRTAFNGTLAYLHRVLPATQVLVASIPDLERLWSVGHTNAIGREVWRLGLCPSMLEDPTAQTAAAKARRTEVRNRVIAYNTALAQVCQHYDRCRFDGGAVFRYPFGTGELSKWDWFHPNQNGQAQLARILAGVAAAASL</sequence>
<evidence type="ECO:0000313" key="5">
    <source>
        <dbReference type="Proteomes" id="UP000778578"/>
    </source>
</evidence>
<protein>
    <submittedName>
        <fullName evidence="4">SGNH/GDSL hydrolase family protein</fullName>
    </submittedName>
</protein>
<keyword evidence="2" id="KW-0732">Signal</keyword>
<dbReference type="Gene3D" id="3.40.50.1110">
    <property type="entry name" value="SGNH hydrolase"/>
    <property type="match status" value="1"/>
</dbReference>
<feature type="domain" description="SGNH hydrolase-type esterase" evidence="3">
    <location>
        <begin position="78"/>
        <end position="295"/>
    </location>
</feature>
<dbReference type="GO" id="GO:0016787">
    <property type="term" value="F:hydrolase activity"/>
    <property type="evidence" value="ECO:0007669"/>
    <property type="project" value="UniProtKB-KW"/>
</dbReference>
<dbReference type="EMBL" id="JAINZZ010000007">
    <property type="protein sequence ID" value="MBY8877774.1"/>
    <property type="molecule type" value="Genomic_DNA"/>
</dbReference>
<evidence type="ECO:0000313" key="4">
    <source>
        <dbReference type="EMBL" id="MBY8877774.1"/>
    </source>
</evidence>
<name>A0ABS7Q4Y0_9ACTN</name>
<gene>
    <name evidence="4" type="ORF">K7862_09045</name>
</gene>
<dbReference type="InterPro" id="IPR038885">
    <property type="entry name" value="PLB1"/>
</dbReference>